<proteinExistence type="predicted"/>
<dbReference type="AlphaFoldDB" id="A7EMJ3"/>
<gene>
    <name evidence="1" type="ORF">SS1G_06541</name>
</gene>
<protein>
    <submittedName>
        <fullName evidence="1">Uncharacterized protein</fullName>
    </submittedName>
</protein>
<evidence type="ECO:0000313" key="2">
    <source>
        <dbReference type="Proteomes" id="UP000001312"/>
    </source>
</evidence>
<dbReference type="EMBL" id="CH476628">
    <property type="protein sequence ID" value="EDO04059.1"/>
    <property type="molecule type" value="Genomic_DNA"/>
</dbReference>
<sequence length="86" mass="9586">MTIASVRESLFLQTVRRRRIISALYSISVYGTKVTSRMEGLYVYCGGMGTEGIANGGQSAITDTQRLATKDHRPHIIVWSNKCSIY</sequence>
<organism evidence="1 2">
    <name type="scientific">Sclerotinia sclerotiorum (strain ATCC 18683 / 1980 / Ss-1)</name>
    <name type="common">White mold</name>
    <name type="synonym">Whetzelinia sclerotiorum</name>
    <dbReference type="NCBI Taxonomy" id="665079"/>
    <lineage>
        <taxon>Eukaryota</taxon>
        <taxon>Fungi</taxon>
        <taxon>Dikarya</taxon>
        <taxon>Ascomycota</taxon>
        <taxon>Pezizomycotina</taxon>
        <taxon>Leotiomycetes</taxon>
        <taxon>Helotiales</taxon>
        <taxon>Sclerotiniaceae</taxon>
        <taxon>Sclerotinia</taxon>
    </lineage>
</organism>
<reference evidence="2" key="1">
    <citation type="journal article" date="2011" name="PLoS Genet.">
        <title>Genomic analysis of the necrotrophic fungal pathogens Sclerotinia sclerotiorum and Botrytis cinerea.</title>
        <authorList>
            <person name="Amselem J."/>
            <person name="Cuomo C.A."/>
            <person name="van Kan J.A."/>
            <person name="Viaud M."/>
            <person name="Benito E.P."/>
            <person name="Couloux A."/>
            <person name="Coutinho P.M."/>
            <person name="de Vries R.P."/>
            <person name="Dyer P.S."/>
            <person name="Fillinger S."/>
            <person name="Fournier E."/>
            <person name="Gout L."/>
            <person name="Hahn M."/>
            <person name="Kohn L."/>
            <person name="Lapalu N."/>
            <person name="Plummer K.M."/>
            <person name="Pradier J.M."/>
            <person name="Quevillon E."/>
            <person name="Sharon A."/>
            <person name="Simon A."/>
            <person name="ten Have A."/>
            <person name="Tudzynski B."/>
            <person name="Tudzynski P."/>
            <person name="Wincker P."/>
            <person name="Andrew M."/>
            <person name="Anthouard V."/>
            <person name="Beever R.E."/>
            <person name="Beffa R."/>
            <person name="Benoit I."/>
            <person name="Bouzid O."/>
            <person name="Brault B."/>
            <person name="Chen Z."/>
            <person name="Choquer M."/>
            <person name="Collemare J."/>
            <person name="Cotton P."/>
            <person name="Danchin E.G."/>
            <person name="Da Silva C."/>
            <person name="Gautier A."/>
            <person name="Giraud C."/>
            <person name="Giraud T."/>
            <person name="Gonzalez C."/>
            <person name="Grossetete S."/>
            <person name="Guldener U."/>
            <person name="Henrissat B."/>
            <person name="Howlett B.J."/>
            <person name="Kodira C."/>
            <person name="Kretschmer M."/>
            <person name="Lappartient A."/>
            <person name="Leroch M."/>
            <person name="Levis C."/>
            <person name="Mauceli E."/>
            <person name="Neuveglise C."/>
            <person name="Oeser B."/>
            <person name="Pearson M."/>
            <person name="Poulain J."/>
            <person name="Poussereau N."/>
            <person name="Quesneville H."/>
            <person name="Rascle C."/>
            <person name="Schumacher J."/>
            <person name="Segurens B."/>
            <person name="Sexton A."/>
            <person name="Silva E."/>
            <person name="Sirven C."/>
            <person name="Soanes D.M."/>
            <person name="Talbot N.J."/>
            <person name="Templeton M."/>
            <person name="Yandava C."/>
            <person name="Yarden O."/>
            <person name="Zeng Q."/>
            <person name="Rollins J.A."/>
            <person name="Lebrun M.H."/>
            <person name="Dickman M."/>
        </authorList>
    </citation>
    <scope>NUCLEOTIDE SEQUENCE [LARGE SCALE GENOMIC DNA]</scope>
    <source>
        <strain evidence="2">ATCC 18683 / 1980 / Ss-1</strain>
    </source>
</reference>
<dbReference type="Proteomes" id="UP000001312">
    <property type="component" value="Unassembled WGS sequence"/>
</dbReference>
<dbReference type="RefSeq" id="XP_001592301.1">
    <property type="nucleotide sequence ID" value="XM_001592251.1"/>
</dbReference>
<dbReference type="KEGG" id="ssl:SS1G_06541"/>
<accession>A7EMJ3</accession>
<dbReference type="GeneID" id="5488305"/>
<dbReference type="InParanoid" id="A7EMJ3"/>
<keyword evidence="2" id="KW-1185">Reference proteome</keyword>
<name>A7EMJ3_SCLS1</name>
<evidence type="ECO:0000313" key="1">
    <source>
        <dbReference type="EMBL" id="EDO04059.1"/>
    </source>
</evidence>